<proteinExistence type="predicted"/>
<dbReference type="Proteomes" id="UP001626550">
    <property type="component" value="Unassembled WGS sequence"/>
</dbReference>
<name>A0ABD2Q8L5_9PLAT</name>
<dbReference type="EMBL" id="JBJKFK010000640">
    <property type="protein sequence ID" value="KAL3315910.1"/>
    <property type="molecule type" value="Genomic_DNA"/>
</dbReference>
<gene>
    <name evidence="2" type="ORF">Ciccas_005446</name>
</gene>
<comment type="caution">
    <text evidence="2">The sequence shown here is derived from an EMBL/GenBank/DDBJ whole genome shotgun (WGS) entry which is preliminary data.</text>
</comment>
<accession>A0ABD2Q8L5</accession>
<feature type="chain" id="PRO_5044773305" description="Apple domain-containing protein" evidence="1">
    <location>
        <begin position="20"/>
        <end position="334"/>
    </location>
</feature>
<dbReference type="AlphaFoldDB" id="A0ABD2Q8L5"/>
<reference evidence="2 3" key="1">
    <citation type="submission" date="2024-11" db="EMBL/GenBank/DDBJ databases">
        <title>Adaptive evolution of stress response genes in parasites aligns with host niche diversity.</title>
        <authorList>
            <person name="Hahn C."/>
            <person name="Resl P."/>
        </authorList>
    </citation>
    <scope>NUCLEOTIDE SEQUENCE [LARGE SCALE GENOMIC DNA]</scope>
    <source>
        <strain evidence="2">EGGRZ-B1_66</strain>
        <tissue evidence="2">Body</tissue>
    </source>
</reference>
<evidence type="ECO:0000313" key="3">
    <source>
        <dbReference type="Proteomes" id="UP001626550"/>
    </source>
</evidence>
<keyword evidence="1" id="KW-0732">Signal</keyword>
<feature type="signal peptide" evidence="1">
    <location>
        <begin position="1"/>
        <end position="19"/>
    </location>
</feature>
<keyword evidence="3" id="KW-1185">Reference proteome</keyword>
<evidence type="ECO:0000313" key="2">
    <source>
        <dbReference type="EMBL" id="KAL3315910.1"/>
    </source>
</evidence>
<dbReference type="Gene3D" id="2.60.120.260">
    <property type="entry name" value="Galactose-binding domain-like"/>
    <property type="match status" value="1"/>
</dbReference>
<organism evidence="2 3">
    <name type="scientific">Cichlidogyrus casuarinus</name>
    <dbReference type="NCBI Taxonomy" id="1844966"/>
    <lineage>
        <taxon>Eukaryota</taxon>
        <taxon>Metazoa</taxon>
        <taxon>Spiralia</taxon>
        <taxon>Lophotrochozoa</taxon>
        <taxon>Platyhelminthes</taxon>
        <taxon>Monogenea</taxon>
        <taxon>Monopisthocotylea</taxon>
        <taxon>Dactylogyridea</taxon>
        <taxon>Ancyrocephalidae</taxon>
        <taxon>Cichlidogyrus</taxon>
    </lineage>
</organism>
<protein>
    <recommendedName>
        <fullName evidence="4">Apple domain-containing protein</fullName>
    </recommendedName>
</protein>
<evidence type="ECO:0000256" key="1">
    <source>
        <dbReference type="SAM" id="SignalP"/>
    </source>
</evidence>
<sequence length="334" mass="37543">MHPLSLLLTFTALFRAGMGIPSNEELASVDLRYSVAYSSPLSQGSDAKYAIDNDFQFAQPTCVVTDESVRDPDGLHWLLIDLGVQYHNITEVRITPNPSKIEFSNEVGNIDVFIGKHLNVHPQSGIERLPWTDLNNRHDSNLDYCGSSSGELKSFMSLAIIKCRSHMQGRWIALRRSVGRLNFCLVNVYVKDAHSELFREWPISANDPSTIPPNVSGARGFIFRLGKYLNHGQCRVECLKNENCQAILFEQMRYGGTCQLIKKFEFSTNPHIPRLECRSGRCKAEEALAHKGQLTDPDPLPYQDQSQCGGISHPDQIIFILSSFSLDRQVTLSL</sequence>
<evidence type="ECO:0008006" key="4">
    <source>
        <dbReference type="Google" id="ProtNLM"/>
    </source>
</evidence>